<evidence type="ECO:0000256" key="1">
    <source>
        <dbReference type="SAM" id="MobiDB-lite"/>
    </source>
</evidence>
<evidence type="ECO:0000313" key="4">
    <source>
        <dbReference type="Proteomes" id="UP001363151"/>
    </source>
</evidence>
<reference evidence="3 4" key="1">
    <citation type="submission" date="2024-03" db="EMBL/GenBank/DDBJ databases">
        <title>Aureococcus anophagefferens CCMP1851 and Kratosvirus quantuckense: Draft genome of a second virus-susceptible host strain in the model system.</title>
        <authorList>
            <person name="Chase E."/>
            <person name="Truchon A.R."/>
            <person name="Schepens W."/>
            <person name="Wilhelm S.W."/>
        </authorList>
    </citation>
    <scope>NUCLEOTIDE SEQUENCE [LARGE SCALE GENOMIC DNA]</scope>
    <source>
        <strain evidence="3 4">CCMP1851</strain>
    </source>
</reference>
<accession>A0ABR1G8E4</accession>
<feature type="domain" description="HMG box" evidence="2">
    <location>
        <begin position="175"/>
        <end position="252"/>
    </location>
</feature>
<feature type="region of interest" description="Disordered" evidence="1">
    <location>
        <begin position="316"/>
        <end position="340"/>
    </location>
</feature>
<dbReference type="SUPFAM" id="SSF47095">
    <property type="entry name" value="HMG-box"/>
    <property type="match status" value="1"/>
</dbReference>
<feature type="region of interest" description="Disordered" evidence="1">
    <location>
        <begin position="261"/>
        <end position="295"/>
    </location>
</feature>
<feature type="region of interest" description="Disordered" evidence="1">
    <location>
        <begin position="1"/>
        <end position="70"/>
    </location>
</feature>
<keyword evidence="4" id="KW-1185">Reference proteome</keyword>
<comment type="caution">
    <text evidence="3">The sequence shown here is derived from an EMBL/GenBank/DDBJ whole genome shotgun (WGS) entry which is preliminary data.</text>
</comment>
<dbReference type="SMART" id="SM00398">
    <property type="entry name" value="HMG"/>
    <property type="match status" value="4"/>
</dbReference>
<feature type="compositionally biased region" description="Basic residues" evidence="1">
    <location>
        <begin position="538"/>
        <end position="547"/>
    </location>
</feature>
<feature type="region of interest" description="Disordered" evidence="1">
    <location>
        <begin position="584"/>
        <end position="670"/>
    </location>
</feature>
<dbReference type="InterPro" id="IPR009071">
    <property type="entry name" value="HMG_box_dom"/>
</dbReference>
<dbReference type="Gene3D" id="1.10.30.10">
    <property type="entry name" value="High mobility group box domain"/>
    <property type="match status" value="1"/>
</dbReference>
<feature type="compositionally biased region" description="Basic residues" evidence="1">
    <location>
        <begin position="600"/>
        <end position="625"/>
    </location>
</feature>
<evidence type="ECO:0000259" key="2">
    <source>
        <dbReference type="SMART" id="SM00398"/>
    </source>
</evidence>
<protein>
    <recommendedName>
        <fullName evidence="2">HMG box domain-containing protein</fullName>
    </recommendedName>
</protein>
<feature type="compositionally biased region" description="Basic and acidic residues" evidence="1">
    <location>
        <begin position="323"/>
        <end position="334"/>
    </location>
</feature>
<name>A0ABR1G8E4_AURAN</name>
<feature type="compositionally biased region" description="Low complexity" evidence="1">
    <location>
        <begin position="644"/>
        <end position="661"/>
    </location>
</feature>
<feature type="region of interest" description="Disordered" evidence="1">
    <location>
        <begin position="489"/>
        <end position="554"/>
    </location>
</feature>
<feature type="compositionally biased region" description="Basic and acidic residues" evidence="1">
    <location>
        <begin position="267"/>
        <end position="294"/>
    </location>
</feature>
<feature type="region of interest" description="Disordered" evidence="1">
    <location>
        <begin position="779"/>
        <end position="799"/>
    </location>
</feature>
<evidence type="ECO:0000313" key="3">
    <source>
        <dbReference type="EMBL" id="KAK7249253.1"/>
    </source>
</evidence>
<organism evidence="3 4">
    <name type="scientific">Aureococcus anophagefferens</name>
    <name type="common">Harmful bloom alga</name>
    <dbReference type="NCBI Taxonomy" id="44056"/>
    <lineage>
        <taxon>Eukaryota</taxon>
        <taxon>Sar</taxon>
        <taxon>Stramenopiles</taxon>
        <taxon>Ochrophyta</taxon>
        <taxon>Pelagophyceae</taxon>
        <taxon>Pelagomonadales</taxon>
        <taxon>Pelagomonadaceae</taxon>
        <taxon>Aureococcus</taxon>
    </lineage>
</organism>
<dbReference type="Proteomes" id="UP001363151">
    <property type="component" value="Unassembled WGS sequence"/>
</dbReference>
<gene>
    <name evidence="3" type="ORF">SO694_00046292</name>
</gene>
<feature type="domain" description="HMG box" evidence="2">
    <location>
        <begin position="53"/>
        <end position="133"/>
    </location>
</feature>
<sequence>MEFIASPVEAPRPVTASLESSPVGPDAAKEPEISPPVSDKAEETKGENKENETKMRKMTGYMHYSNSSRSGVKAEIDADEANAALTSQEKNQKVMQILGARWKGLDDGAKATWAAAAPEYEVKPPKPKKAKKSTITEEERSRARAILERVVAEKLKKRGHDSLDGAFDGPVAPVATKKLSGKQHYEKEYRAAVKAAVERDHADIGGKEKQALVAKALGEGWKALDDGAKAKWAADAPTVEVKAKKAKVAEPAPEPVEMVLKKLSGKQHYDKETRAEAKSAVERDHADASGKEKQALVQKALGEGWKALDDDAKAKWAADAPEVEVKKKAPKAPEPEPMVVTKQLSGKEFYVKEKRAETKAAVERDHADVGGKEKQALILKALGDGWKALDDDAKAKWAADAPEVEVKKKAPKAPEPEPVETVTKQLSGKEFYVKEKRAETKAAVERDHADVGGKEKQALILKALGAGPRHGFAFARWTPEKMSLFVAKAGRRRRRRQGQVGGRTREVEVKKKKAKAPEPAPAEVVVKQLSGKEFYNKEKRRPRPRRRDHADVSGKEKLALVSKALADGWKALDERAQAKWTVDAPRVEVQKRPGAAAKGKASRRRPRRSGSRCRRRRRPSRRPSRAPRPCASRTGRPGTSRSPSWRTSTGASRAATTAAEPAAPPHRLPPVEDGFTRVFVERAVFTPVGVAPFALDRNGDVPGTRGYLMPKIARRRRRRQRDLRRVHRRGPDMYYDVPTDPAEAEDYEVDLTIAFACMYTHAMLVEEFARSARLRPRFDKRARPSTRRASSRRATTSPT</sequence>
<feature type="compositionally biased region" description="Basic and acidic residues" evidence="1">
    <location>
        <begin position="39"/>
        <end position="55"/>
    </location>
</feature>
<proteinExistence type="predicted"/>
<feature type="region of interest" description="Disordered" evidence="1">
    <location>
        <begin position="118"/>
        <end position="142"/>
    </location>
</feature>
<feature type="domain" description="HMG box" evidence="2">
    <location>
        <begin position="258"/>
        <end position="336"/>
    </location>
</feature>
<dbReference type="EMBL" id="JBBJCI010000081">
    <property type="protein sequence ID" value="KAK7249253.1"/>
    <property type="molecule type" value="Genomic_DNA"/>
</dbReference>
<feature type="domain" description="HMG box" evidence="2">
    <location>
        <begin position="339"/>
        <end position="417"/>
    </location>
</feature>
<dbReference type="InterPro" id="IPR036910">
    <property type="entry name" value="HMG_box_dom_sf"/>
</dbReference>